<dbReference type="Proteomes" id="UP000068167">
    <property type="component" value="Chromosome"/>
</dbReference>
<evidence type="ECO:0000313" key="1">
    <source>
        <dbReference type="EMBL" id="AKV66395.1"/>
    </source>
</evidence>
<gene>
    <name evidence="1" type="ORF">VL20_1217</name>
</gene>
<keyword evidence="2" id="KW-1185">Reference proteome</keyword>
<dbReference type="KEGG" id="mpk:VL20_1217"/>
<evidence type="ECO:0000313" key="2">
    <source>
        <dbReference type="Proteomes" id="UP000068167"/>
    </source>
</evidence>
<protein>
    <submittedName>
        <fullName evidence="1">Uncharacterized protein</fullName>
    </submittedName>
</protein>
<proteinExistence type="predicted"/>
<accession>A0A0K1RX62</accession>
<reference evidence="1 2" key="1">
    <citation type="journal article" date="2016" name="Stand. Genomic Sci.">
        <title>Complete genome sequence and genomic characterization of Microcystis panniformis FACHB 1757 by third-generation sequencing.</title>
        <authorList>
            <person name="Zhang J.Y."/>
            <person name="Guan R."/>
            <person name="Zhang H.J."/>
            <person name="Li H."/>
            <person name="Xiao P."/>
            <person name="Yu G.L."/>
            <person name="Du L."/>
            <person name="Cao D.M."/>
            <person name="Zhu B.C."/>
            <person name="Li R.H."/>
            <person name="Lu Z.H."/>
        </authorList>
    </citation>
    <scope>NUCLEOTIDE SEQUENCE [LARGE SCALE GENOMIC DNA]</scope>
    <source>
        <strain evidence="1 2">FACHB-1757</strain>
    </source>
</reference>
<sequence length="40" mass="4773">MKINDKLKLLIGCISIFVNPTQRKRVSRRNPFSTHVIWDF</sequence>
<organism evidence="1 2">
    <name type="scientific">Microcystis panniformis FACHB-1757</name>
    <dbReference type="NCBI Taxonomy" id="1638788"/>
    <lineage>
        <taxon>Bacteria</taxon>
        <taxon>Bacillati</taxon>
        <taxon>Cyanobacteriota</taxon>
        <taxon>Cyanophyceae</taxon>
        <taxon>Oscillatoriophycideae</taxon>
        <taxon>Chroococcales</taxon>
        <taxon>Microcystaceae</taxon>
        <taxon>Microcystis</taxon>
    </lineage>
</organism>
<dbReference type="EMBL" id="CP011339">
    <property type="protein sequence ID" value="AKV66395.1"/>
    <property type="molecule type" value="Genomic_DNA"/>
</dbReference>
<name>A0A0K1RX62_9CHRO</name>
<dbReference type="PATRIC" id="fig|1638788.3.peg.1221"/>
<dbReference type="AlphaFoldDB" id="A0A0K1RX62"/>